<evidence type="ECO:0000256" key="6">
    <source>
        <dbReference type="ARBA" id="ARBA00022801"/>
    </source>
</evidence>
<dbReference type="InterPro" id="IPR021109">
    <property type="entry name" value="Peptidase_aspartic_dom_sf"/>
</dbReference>
<proteinExistence type="inferred from homology"/>
<keyword evidence="3" id="KW-0964">Secreted</keyword>
<dbReference type="Pfam" id="PF14543">
    <property type="entry name" value="TAXi_N"/>
    <property type="match status" value="1"/>
</dbReference>
<evidence type="ECO:0000313" key="10">
    <source>
        <dbReference type="EMBL" id="KAK7271326.1"/>
    </source>
</evidence>
<evidence type="ECO:0000256" key="1">
    <source>
        <dbReference type="ARBA" id="ARBA00004613"/>
    </source>
</evidence>
<evidence type="ECO:0000256" key="3">
    <source>
        <dbReference type="ARBA" id="ARBA00022525"/>
    </source>
</evidence>
<keyword evidence="7" id="KW-0325">Glycoprotein</keyword>
<comment type="subcellular location">
    <subcellularLocation>
        <location evidence="1">Secreted</location>
    </subcellularLocation>
</comment>
<dbReference type="SUPFAM" id="SSF50630">
    <property type="entry name" value="Acid proteases"/>
    <property type="match status" value="1"/>
</dbReference>
<name>A0AAN9F9P1_CLITE</name>
<comment type="similarity">
    <text evidence="2">Belongs to the peptidase A1 family.</text>
</comment>
<gene>
    <name evidence="10" type="ORF">RJT34_27122</name>
</gene>
<dbReference type="Gene3D" id="2.40.70.10">
    <property type="entry name" value="Acid Proteases"/>
    <property type="match status" value="2"/>
</dbReference>
<dbReference type="Pfam" id="PF14541">
    <property type="entry name" value="TAXi_C"/>
    <property type="match status" value="1"/>
</dbReference>
<dbReference type="InterPro" id="IPR032799">
    <property type="entry name" value="TAXi_C"/>
</dbReference>
<organism evidence="10 11">
    <name type="scientific">Clitoria ternatea</name>
    <name type="common">Butterfly pea</name>
    <dbReference type="NCBI Taxonomy" id="43366"/>
    <lineage>
        <taxon>Eukaryota</taxon>
        <taxon>Viridiplantae</taxon>
        <taxon>Streptophyta</taxon>
        <taxon>Embryophyta</taxon>
        <taxon>Tracheophyta</taxon>
        <taxon>Spermatophyta</taxon>
        <taxon>Magnoliopsida</taxon>
        <taxon>eudicotyledons</taxon>
        <taxon>Gunneridae</taxon>
        <taxon>Pentapetalae</taxon>
        <taxon>rosids</taxon>
        <taxon>fabids</taxon>
        <taxon>Fabales</taxon>
        <taxon>Fabaceae</taxon>
        <taxon>Papilionoideae</taxon>
        <taxon>50 kb inversion clade</taxon>
        <taxon>NPAAA clade</taxon>
        <taxon>indigoferoid/millettioid clade</taxon>
        <taxon>Phaseoleae</taxon>
        <taxon>Clitoria</taxon>
    </lineage>
</organism>
<feature type="domain" description="Peptidase A1" evidence="9">
    <location>
        <begin position="92"/>
        <end position="433"/>
    </location>
</feature>
<dbReference type="InterPro" id="IPR051708">
    <property type="entry name" value="Plant_Aspart_Prot_A1"/>
</dbReference>
<evidence type="ECO:0000256" key="4">
    <source>
        <dbReference type="ARBA" id="ARBA00022670"/>
    </source>
</evidence>
<evidence type="ECO:0000313" key="11">
    <source>
        <dbReference type="Proteomes" id="UP001359559"/>
    </source>
</evidence>
<feature type="signal peptide" evidence="8">
    <location>
        <begin position="1"/>
        <end position="24"/>
    </location>
</feature>
<dbReference type="GO" id="GO:0004190">
    <property type="term" value="F:aspartic-type endopeptidase activity"/>
    <property type="evidence" value="ECO:0007669"/>
    <property type="project" value="UniProtKB-KW"/>
</dbReference>
<evidence type="ECO:0000256" key="5">
    <source>
        <dbReference type="ARBA" id="ARBA00022750"/>
    </source>
</evidence>
<comment type="caution">
    <text evidence="10">The sequence shown here is derived from an EMBL/GenBank/DDBJ whole genome shotgun (WGS) entry which is preliminary data.</text>
</comment>
<keyword evidence="6" id="KW-0378">Hydrolase</keyword>
<dbReference type="GO" id="GO:0006508">
    <property type="term" value="P:proteolysis"/>
    <property type="evidence" value="ECO:0007669"/>
    <property type="project" value="UniProtKB-KW"/>
</dbReference>
<dbReference type="PANTHER" id="PTHR47967">
    <property type="entry name" value="OS07G0603500 PROTEIN-RELATED"/>
    <property type="match status" value="1"/>
</dbReference>
<evidence type="ECO:0000256" key="7">
    <source>
        <dbReference type="ARBA" id="ARBA00023180"/>
    </source>
</evidence>
<dbReference type="InterPro" id="IPR034161">
    <property type="entry name" value="Pepsin-like_plant"/>
</dbReference>
<dbReference type="AlphaFoldDB" id="A0AAN9F9P1"/>
<feature type="chain" id="PRO_5042855869" description="Peptidase A1 domain-containing protein" evidence="8">
    <location>
        <begin position="25"/>
        <end position="440"/>
    </location>
</feature>
<dbReference type="CDD" id="cd05476">
    <property type="entry name" value="pepsin_A_like_plant"/>
    <property type="match status" value="1"/>
</dbReference>
<sequence>MSMHAFVFFLSVSCSLFSITLAEANNNSKGFSIDLIHRDSPLSPYYKPEVTPLERIKNAAMRSISRSNRISSLSLDQNKWPEASLIPDNFEYLMRFSIGTPPVERLAIADTGSDLIWVQCSPCQSCFPQDAPLFDPKSSSTFTASSCDSQSCSLLLPAQHRSSTCSSYSGCIYSYQYGDKSFTVGLLGTESLTFASMGGTQNVTFPNSIFGCGMYNDFTFPDGKITGLVGLGAGPLSLVSQIGDHIGHKFSYCLVPFDSNSTSKLKFGDEAVITGNGVVFTPLIIKPSFPTFYFLNLEGISIGEKTVQTGHTDGNIIIDSGTVMTYLEEGFYDNFVTSLQETLSVEAVQDVPYPFKFCFPSQPDMSFPNVVFQFTGASVSLGPQHVLLRITDANITCLTVVPTPFTGISLFGNLAQINFQVEYDLEGKRVSFAPTDCTKT</sequence>
<evidence type="ECO:0000259" key="9">
    <source>
        <dbReference type="PROSITE" id="PS51767"/>
    </source>
</evidence>
<reference evidence="10 11" key="1">
    <citation type="submission" date="2024-01" db="EMBL/GenBank/DDBJ databases">
        <title>The genomes of 5 underutilized Papilionoideae crops provide insights into root nodulation and disease resistance.</title>
        <authorList>
            <person name="Yuan L."/>
        </authorList>
    </citation>
    <scope>NUCLEOTIDE SEQUENCE [LARGE SCALE GENOMIC DNA]</scope>
    <source>
        <strain evidence="10">LY-2023</strain>
        <tissue evidence="10">Leaf</tissue>
    </source>
</reference>
<dbReference type="PROSITE" id="PS51767">
    <property type="entry name" value="PEPTIDASE_A1"/>
    <property type="match status" value="1"/>
</dbReference>
<accession>A0AAN9F9P1</accession>
<keyword evidence="5" id="KW-0064">Aspartyl protease</keyword>
<dbReference type="EMBL" id="JAYKXN010000007">
    <property type="protein sequence ID" value="KAK7271326.1"/>
    <property type="molecule type" value="Genomic_DNA"/>
</dbReference>
<keyword evidence="11" id="KW-1185">Reference proteome</keyword>
<evidence type="ECO:0000256" key="2">
    <source>
        <dbReference type="ARBA" id="ARBA00007447"/>
    </source>
</evidence>
<protein>
    <recommendedName>
        <fullName evidence="9">Peptidase A1 domain-containing protein</fullName>
    </recommendedName>
</protein>
<dbReference type="GO" id="GO:0005576">
    <property type="term" value="C:extracellular region"/>
    <property type="evidence" value="ECO:0007669"/>
    <property type="project" value="UniProtKB-SubCell"/>
</dbReference>
<evidence type="ECO:0000256" key="8">
    <source>
        <dbReference type="SAM" id="SignalP"/>
    </source>
</evidence>
<dbReference type="Proteomes" id="UP001359559">
    <property type="component" value="Unassembled WGS sequence"/>
</dbReference>
<keyword evidence="8" id="KW-0732">Signal</keyword>
<dbReference type="InterPro" id="IPR032861">
    <property type="entry name" value="TAXi_N"/>
</dbReference>
<dbReference type="InterPro" id="IPR033121">
    <property type="entry name" value="PEPTIDASE_A1"/>
</dbReference>
<keyword evidence="4" id="KW-0645">Protease</keyword>
<dbReference type="FunFam" id="2.40.70.10:FF:000051">
    <property type="entry name" value="Putative aspartic protease"/>
    <property type="match status" value="1"/>
</dbReference>
<dbReference type="PANTHER" id="PTHR47967:SF128">
    <property type="entry name" value="ASPARTIC PROTEINASE CDR1-LIKE"/>
    <property type="match status" value="1"/>
</dbReference>
<dbReference type="FunFam" id="2.40.70.10:FF:000050">
    <property type="entry name" value="Aspartic proteinase CDR1"/>
    <property type="match status" value="1"/>
</dbReference>